<comment type="caution">
    <text evidence="2">The sequence shown here is derived from an EMBL/GenBank/DDBJ whole genome shotgun (WGS) entry which is preliminary data.</text>
</comment>
<proteinExistence type="predicted"/>
<dbReference type="InterPro" id="IPR032466">
    <property type="entry name" value="Metal_Hydrolase"/>
</dbReference>
<dbReference type="Pfam" id="PF01979">
    <property type="entry name" value="Amidohydro_1"/>
    <property type="match status" value="1"/>
</dbReference>
<evidence type="ECO:0000313" key="2">
    <source>
        <dbReference type="EMBL" id="MBG0741403.1"/>
    </source>
</evidence>
<gene>
    <name evidence="2" type="ORF">IV500_18735</name>
</gene>
<dbReference type="SUPFAM" id="SSF51556">
    <property type="entry name" value="Metallo-dependent hydrolases"/>
    <property type="match status" value="1"/>
</dbReference>
<dbReference type="InterPro" id="IPR011059">
    <property type="entry name" value="Metal-dep_hydrolase_composite"/>
</dbReference>
<keyword evidence="3" id="KW-1185">Reference proteome</keyword>
<dbReference type="SUPFAM" id="SSF51338">
    <property type="entry name" value="Composite domain of metallo-dependent hydrolases"/>
    <property type="match status" value="1"/>
</dbReference>
<dbReference type="Proteomes" id="UP000655366">
    <property type="component" value="Unassembled WGS sequence"/>
</dbReference>
<protein>
    <submittedName>
        <fullName evidence="2">Amidohydrolase family protein</fullName>
    </submittedName>
</protein>
<dbReference type="EMBL" id="JADNYM010000029">
    <property type="protein sequence ID" value="MBG0741403.1"/>
    <property type="molecule type" value="Genomic_DNA"/>
</dbReference>
<dbReference type="Gene3D" id="2.30.40.10">
    <property type="entry name" value="Urease, subunit C, domain 1"/>
    <property type="match status" value="1"/>
</dbReference>
<dbReference type="Gene3D" id="3.20.20.140">
    <property type="entry name" value="Metal-dependent hydrolases"/>
    <property type="match status" value="1"/>
</dbReference>
<dbReference type="InterPro" id="IPR051781">
    <property type="entry name" value="Metallo-dep_Hydrolase"/>
</dbReference>
<dbReference type="AlphaFoldDB" id="A0A931G6T5"/>
<dbReference type="GO" id="GO:0016810">
    <property type="term" value="F:hydrolase activity, acting on carbon-nitrogen (but not peptide) bonds"/>
    <property type="evidence" value="ECO:0007669"/>
    <property type="project" value="InterPro"/>
</dbReference>
<evidence type="ECO:0000259" key="1">
    <source>
        <dbReference type="Pfam" id="PF01979"/>
    </source>
</evidence>
<dbReference type="InterPro" id="IPR057744">
    <property type="entry name" value="OTAase-like"/>
</dbReference>
<name>A0A931G6T5_9MICC</name>
<sequence length="424" mass="45033">MSLARIPQVPECRTSLRLLGATVIDGTGAAPIPDGEVLIEHGRLSYVGPRRPDIATDAVDVDVKGKTVLPGFFDVHVHMGISLESDPRRSQAMFQEELVLQQALAMRATLMAGVTTVRDLGGMTPGFRNAVADGTLAISGAGDMSAMSRIVDTDDQMRVTVRELLRAGADVIKVCTTGGVSSPSDTPYDIGVPEHQVRIAVEETARRQGQPVVAHAQGARGILEAVRGGVSSVEHGYQITPEAIDMMLAQDTYLVPTLSSALRVPDPAKVPPYLYEKKVVWSAIAREHVTVALQAEVKVALGTDAGVCPHGEDLRELGYLVELGLTPMAAIQAGTIEAARLMRVEEQLGSLETGKLADVVITDIDPLTDITKLGDPGNVPVIVQGGRVVKDLHSWMPVAMTLPALAACTGNISFEHAKEDGRLS</sequence>
<organism evidence="2 3">
    <name type="scientific">Arthrobacter terrae</name>
    <dbReference type="NCBI Taxonomy" id="2935737"/>
    <lineage>
        <taxon>Bacteria</taxon>
        <taxon>Bacillati</taxon>
        <taxon>Actinomycetota</taxon>
        <taxon>Actinomycetes</taxon>
        <taxon>Micrococcales</taxon>
        <taxon>Micrococcaceae</taxon>
        <taxon>Arthrobacter</taxon>
    </lineage>
</organism>
<dbReference type="InterPro" id="IPR006680">
    <property type="entry name" value="Amidohydro-rel"/>
</dbReference>
<dbReference type="RefSeq" id="WP_196398336.1">
    <property type="nucleotide sequence ID" value="NZ_JADNYM010000029.1"/>
</dbReference>
<reference evidence="2 3" key="1">
    <citation type="submission" date="2020-11" db="EMBL/GenBank/DDBJ databases">
        <title>Arthrobacter antarcticus sp. nov., isolated from Antarctic Soil.</title>
        <authorList>
            <person name="Li J."/>
        </authorList>
    </citation>
    <scope>NUCLEOTIDE SEQUENCE [LARGE SCALE GENOMIC DNA]</scope>
    <source>
        <strain evidence="2 3">Z1-20</strain>
    </source>
</reference>
<evidence type="ECO:0000313" key="3">
    <source>
        <dbReference type="Proteomes" id="UP000655366"/>
    </source>
</evidence>
<dbReference type="PANTHER" id="PTHR43135">
    <property type="entry name" value="ALPHA-D-RIBOSE 1-METHYLPHOSPHONATE 5-TRIPHOSPHATE DIPHOSPHATASE"/>
    <property type="match status" value="1"/>
</dbReference>
<accession>A0A931G6T5</accession>
<dbReference type="PANTHER" id="PTHR43135:SF3">
    <property type="entry name" value="ALPHA-D-RIBOSE 1-METHYLPHOSPHONATE 5-TRIPHOSPHATE DIPHOSPHATASE"/>
    <property type="match status" value="1"/>
</dbReference>
<feature type="domain" description="Amidohydrolase-related" evidence="1">
    <location>
        <begin position="67"/>
        <end position="389"/>
    </location>
</feature>
<dbReference type="CDD" id="cd01299">
    <property type="entry name" value="Met_dep_hydrolase_A"/>
    <property type="match status" value="1"/>
</dbReference>